<name>A0AAN8EBQ9_9EURO</name>
<proteinExistence type="predicted"/>
<accession>A0AAN8EBQ9</accession>
<evidence type="ECO:0000256" key="4">
    <source>
        <dbReference type="ARBA" id="ARBA00022989"/>
    </source>
</evidence>
<evidence type="ECO:0000256" key="6">
    <source>
        <dbReference type="SAM" id="MobiDB-lite"/>
    </source>
</evidence>
<comment type="subcellular location">
    <subcellularLocation>
        <location evidence="1">Membrane</location>
        <topology evidence="1">Multi-pass membrane protein</topology>
    </subcellularLocation>
</comment>
<evidence type="ECO:0000256" key="7">
    <source>
        <dbReference type="SAM" id="Phobius"/>
    </source>
</evidence>
<feature type="transmembrane region" description="Helical" evidence="7">
    <location>
        <begin position="285"/>
        <end position="307"/>
    </location>
</feature>
<feature type="compositionally biased region" description="Pro residues" evidence="6">
    <location>
        <begin position="384"/>
        <end position="394"/>
    </location>
</feature>
<feature type="transmembrane region" description="Helical" evidence="7">
    <location>
        <begin position="173"/>
        <end position="189"/>
    </location>
</feature>
<feature type="transmembrane region" description="Helical" evidence="7">
    <location>
        <begin position="233"/>
        <end position="255"/>
    </location>
</feature>
<dbReference type="InterPro" id="IPR001958">
    <property type="entry name" value="Tet-R_TetA/multi-R_MdtG-like"/>
</dbReference>
<keyword evidence="10" id="KW-1185">Reference proteome</keyword>
<dbReference type="InterPro" id="IPR011701">
    <property type="entry name" value="MFS"/>
</dbReference>
<dbReference type="PANTHER" id="PTHR23504">
    <property type="entry name" value="MAJOR FACILITATOR SUPERFAMILY DOMAIN-CONTAINING PROTEIN 10"/>
    <property type="match status" value="1"/>
</dbReference>
<evidence type="ECO:0000256" key="1">
    <source>
        <dbReference type="ARBA" id="ARBA00004141"/>
    </source>
</evidence>
<dbReference type="PRINTS" id="PR01035">
    <property type="entry name" value="TCRTETA"/>
</dbReference>
<feature type="domain" description="Major facilitator superfamily (MFS) profile" evidence="8">
    <location>
        <begin position="100"/>
        <end position="619"/>
    </location>
</feature>
<feature type="transmembrane region" description="Helical" evidence="7">
    <location>
        <begin position="590"/>
        <end position="610"/>
    </location>
</feature>
<feature type="transmembrane region" description="Helical" evidence="7">
    <location>
        <begin position="491"/>
        <end position="509"/>
    </location>
</feature>
<evidence type="ECO:0000256" key="5">
    <source>
        <dbReference type="ARBA" id="ARBA00023136"/>
    </source>
</evidence>
<dbReference type="PANTHER" id="PTHR23504:SF6">
    <property type="entry name" value="MULTIDRUG TRANSPORTER, PUTATIVE (AFU_ORTHOLOGUE AFUA_4G08740)-RELATED"/>
    <property type="match status" value="1"/>
</dbReference>
<dbReference type="EMBL" id="JAKLMC020000019">
    <property type="protein sequence ID" value="KAK5951674.1"/>
    <property type="molecule type" value="Genomic_DNA"/>
</dbReference>
<dbReference type="AlphaFoldDB" id="A0AAN8EBQ9"/>
<dbReference type="InterPro" id="IPR020846">
    <property type="entry name" value="MFS_dom"/>
</dbReference>
<evidence type="ECO:0000313" key="10">
    <source>
        <dbReference type="Proteomes" id="UP001316803"/>
    </source>
</evidence>
<feature type="compositionally biased region" description="Basic and acidic residues" evidence="6">
    <location>
        <begin position="13"/>
        <end position="22"/>
    </location>
</feature>
<keyword evidence="3 7" id="KW-0812">Transmembrane</keyword>
<comment type="caution">
    <text evidence="9">The sequence shown here is derived from an EMBL/GenBank/DDBJ whole genome shotgun (WGS) entry which is preliminary data.</text>
</comment>
<evidence type="ECO:0000313" key="9">
    <source>
        <dbReference type="EMBL" id="KAK5951674.1"/>
    </source>
</evidence>
<dbReference type="Gene3D" id="1.20.1250.20">
    <property type="entry name" value="MFS general substrate transporter like domains"/>
    <property type="match status" value="1"/>
</dbReference>
<dbReference type="Proteomes" id="UP001316803">
    <property type="component" value="Unassembled WGS sequence"/>
</dbReference>
<dbReference type="SUPFAM" id="SSF103473">
    <property type="entry name" value="MFS general substrate transporter"/>
    <property type="match status" value="1"/>
</dbReference>
<feature type="transmembrane region" description="Helical" evidence="7">
    <location>
        <begin position="457"/>
        <end position="479"/>
    </location>
</feature>
<sequence>MPDEQLLGHARTSGHDVNERTSFDSLLSSPDAIADDDFDDGSSKPKRPSLPATNISTIARRPSVLDDDEQQSLSTAAADNAAAKTKDEPVTWMSLPKKGQLAVLTIARLSEPLSERSLAAYMFYQLRWFDPSAPDSTIASQGGLLTAAFAAAQFFTAVWWGRAADTPWIGRKKVLLIGLTGTAIASIGVGFSKTFYQAFFCRALAGALNGNIGVMRTMLSEIIKEKRYQSRAFLLLPMCFNIGVVIGPILGGFLADPISAFPDVFGPGSTVGGKNGVGWMTAYPYALPNLFSGVFILISAMSVVFGLDETHEALRHKPDYGRKIGKLIARLVCRQQRDTEGYSQVATDETEMQLTPITPSTPGQHVFPRSVPDPERQTHVTPTTLPPKSTPPKSPFRQILTRNVLLTLTAHHLLALHVSAFNALIFLLLPAPHSQNKTHHFPSLHWTGGLGLTQEKVGLAMAILGIIGLPLQILLYPPLNTKLGTLPGYRTFLPFSIIAYIALPFLVLVPERPAWLVWVLLSLVLASQVLSRTFALTGTVILVNNSSPSPATLGTVHGVAQSASSAARMLGPTVGGWLLGLGLKGNFVGGVWWGMAGVACANWGLLWVIWEGDGRGGRA</sequence>
<protein>
    <recommendedName>
        <fullName evidence="8">Major facilitator superfamily (MFS) profile domain-containing protein</fullName>
    </recommendedName>
</protein>
<feature type="transmembrane region" description="Helical" evidence="7">
    <location>
        <begin position="195"/>
        <end position="212"/>
    </location>
</feature>
<dbReference type="GO" id="GO:0022857">
    <property type="term" value="F:transmembrane transporter activity"/>
    <property type="evidence" value="ECO:0007669"/>
    <property type="project" value="InterPro"/>
</dbReference>
<dbReference type="InterPro" id="IPR036259">
    <property type="entry name" value="MFS_trans_sf"/>
</dbReference>
<keyword evidence="4 7" id="KW-1133">Transmembrane helix</keyword>
<reference evidence="9 10" key="1">
    <citation type="submission" date="2022-12" db="EMBL/GenBank/DDBJ databases">
        <title>Genomic features and morphological characterization of a novel Knufia sp. strain isolated from spacecraft assembly facility.</title>
        <authorList>
            <person name="Teixeira M."/>
            <person name="Chander A.M."/>
            <person name="Stajich J.E."/>
            <person name="Venkateswaran K."/>
        </authorList>
    </citation>
    <scope>NUCLEOTIDE SEQUENCE [LARGE SCALE GENOMIC DNA]</scope>
    <source>
        <strain evidence="9 10">FJI-L2-BK-P2</strain>
    </source>
</reference>
<organism evidence="9 10">
    <name type="scientific">Knufia fluminis</name>
    <dbReference type="NCBI Taxonomy" id="191047"/>
    <lineage>
        <taxon>Eukaryota</taxon>
        <taxon>Fungi</taxon>
        <taxon>Dikarya</taxon>
        <taxon>Ascomycota</taxon>
        <taxon>Pezizomycotina</taxon>
        <taxon>Eurotiomycetes</taxon>
        <taxon>Chaetothyriomycetidae</taxon>
        <taxon>Chaetothyriales</taxon>
        <taxon>Trichomeriaceae</taxon>
        <taxon>Knufia</taxon>
    </lineage>
</organism>
<keyword evidence="5 7" id="KW-0472">Membrane</keyword>
<evidence type="ECO:0000256" key="2">
    <source>
        <dbReference type="ARBA" id="ARBA00022448"/>
    </source>
</evidence>
<dbReference type="GO" id="GO:0016020">
    <property type="term" value="C:membrane"/>
    <property type="evidence" value="ECO:0007669"/>
    <property type="project" value="UniProtKB-SubCell"/>
</dbReference>
<feature type="transmembrane region" description="Helical" evidence="7">
    <location>
        <begin position="142"/>
        <end position="161"/>
    </location>
</feature>
<gene>
    <name evidence="9" type="ORF">OHC33_007353</name>
</gene>
<keyword evidence="2" id="KW-0813">Transport</keyword>
<evidence type="ECO:0000256" key="3">
    <source>
        <dbReference type="ARBA" id="ARBA00022692"/>
    </source>
</evidence>
<dbReference type="Pfam" id="PF07690">
    <property type="entry name" value="MFS_1"/>
    <property type="match status" value="1"/>
</dbReference>
<dbReference type="PROSITE" id="PS50850">
    <property type="entry name" value="MFS"/>
    <property type="match status" value="1"/>
</dbReference>
<evidence type="ECO:0000259" key="8">
    <source>
        <dbReference type="PROSITE" id="PS50850"/>
    </source>
</evidence>
<feature type="region of interest" description="Disordered" evidence="6">
    <location>
        <begin position="355"/>
        <end position="394"/>
    </location>
</feature>
<feature type="region of interest" description="Disordered" evidence="6">
    <location>
        <begin position="1"/>
        <end position="88"/>
    </location>
</feature>
<feature type="transmembrane region" description="Helical" evidence="7">
    <location>
        <begin position="515"/>
        <end position="543"/>
    </location>
</feature>